<sequence length="123" mass="13757">IETKNNNGNDVTDFGLQGHGVLQAQQQLKPRGPAVCWERLLHMRSIRVMVVENDDCTRHVVTAFLRNCNYEVVEAANGLEAWKILEDLTNHIDLVLTEVVMPCVSGIGLLSKITGHKTRKNIP</sequence>
<keyword evidence="3" id="KW-0804">Transcription</keyword>
<keyword evidence="7" id="KW-1185">Reference proteome</keyword>
<evidence type="ECO:0000256" key="2">
    <source>
        <dbReference type="ARBA" id="ARBA00023015"/>
    </source>
</evidence>
<evidence type="ECO:0000256" key="3">
    <source>
        <dbReference type="ARBA" id="ARBA00023163"/>
    </source>
</evidence>
<feature type="non-terminal residue" evidence="6">
    <location>
        <position position="123"/>
    </location>
</feature>
<feature type="non-terminal residue" evidence="6">
    <location>
        <position position="1"/>
    </location>
</feature>
<evidence type="ECO:0000313" key="7">
    <source>
        <dbReference type="Proteomes" id="UP000594638"/>
    </source>
</evidence>
<evidence type="ECO:0000313" key="6">
    <source>
        <dbReference type="EMBL" id="CAA3007176.1"/>
    </source>
</evidence>
<dbReference type="AlphaFoldDB" id="A0A8S0TQM5"/>
<dbReference type="GO" id="GO:0000160">
    <property type="term" value="P:phosphorelay signal transduction system"/>
    <property type="evidence" value="ECO:0007669"/>
    <property type="project" value="UniProtKB-KW"/>
</dbReference>
<comment type="caution">
    <text evidence="6">The sequence shown here is derived from an EMBL/GenBank/DDBJ whole genome shotgun (WGS) entry which is preliminary data.</text>
</comment>
<proteinExistence type="predicted"/>
<keyword evidence="2" id="KW-0805">Transcription regulation</keyword>
<evidence type="ECO:0000256" key="1">
    <source>
        <dbReference type="ARBA" id="ARBA00023012"/>
    </source>
</evidence>
<protein>
    <submittedName>
        <fullName evidence="6">Two-component response regulator-like APRR7</fullName>
    </submittedName>
</protein>
<organism evidence="6 7">
    <name type="scientific">Olea europaea subsp. europaea</name>
    <dbReference type="NCBI Taxonomy" id="158383"/>
    <lineage>
        <taxon>Eukaryota</taxon>
        <taxon>Viridiplantae</taxon>
        <taxon>Streptophyta</taxon>
        <taxon>Embryophyta</taxon>
        <taxon>Tracheophyta</taxon>
        <taxon>Spermatophyta</taxon>
        <taxon>Magnoliopsida</taxon>
        <taxon>eudicotyledons</taxon>
        <taxon>Gunneridae</taxon>
        <taxon>Pentapetalae</taxon>
        <taxon>asterids</taxon>
        <taxon>lamiids</taxon>
        <taxon>Lamiales</taxon>
        <taxon>Oleaceae</taxon>
        <taxon>Oleeae</taxon>
        <taxon>Olea</taxon>
    </lineage>
</organism>
<keyword evidence="1" id="KW-0902">Two-component regulatory system</keyword>
<name>A0A8S0TQM5_OLEEU</name>
<dbReference type="Gramene" id="OE9A120443T1">
    <property type="protein sequence ID" value="OE9A120443C1"/>
    <property type="gene ID" value="OE9A120443"/>
</dbReference>
<dbReference type="OrthoDB" id="60033at2759"/>
<accession>A0A8S0TQM5</accession>
<dbReference type="PROSITE" id="PS50110">
    <property type="entry name" value="RESPONSE_REGULATORY"/>
    <property type="match status" value="1"/>
</dbReference>
<dbReference type="Proteomes" id="UP000594638">
    <property type="component" value="Unassembled WGS sequence"/>
</dbReference>
<evidence type="ECO:0000256" key="4">
    <source>
        <dbReference type="PROSITE-ProRule" id="PRU00169"/>
    </source>
</evidence>
<dbReference type="PANTHER" id="PTHR43874:SF125">
    <property type="entry name" value="TWO-COMPONENT RESPONSE REGULATOR-LIKE APRR7"/>
    <property type="match status" value="1"/>
</dbReference>
<evidence type="ECO:0000259" key="5">
    <source>
        <dbReference type="PROSITE" id="PS50110"/>
    </source>
</evidence>
<dbReference type="GO" id="GO:0009736">
    <property type="term" value="P:cytokinin-activated signaling pathway"/>
    <property type="evidence" value="ECO:0007669"/>
    <property type="project" value="InterPro"/>
</dbReference>
<dbReference type="PANTHER" id="PTHR43874">
    <property type="entry name" value="TWO-COMPONENT RESPONSE REGULATOR"/>
    <property type="match status" value="1"/>
</dbReference>
<dbReference type="SUPFAM" id="SSF52172">
    <property type="entry name" value="CheY-like"/>
    <property type="match status" value="1"/>
</dbReference>
<dbReference type="EMBL" id="CACTIH010007270">
    <property type="protein sequence ID" value="CAA3007176.1"/>
    <property type="molecule type" value="Genomic_DNA"/>
</dbReference>
<dbReference type="Gene3D" id="3.40.50.2300">
    <property type="match status" value="1"/>
</dbReference>
<dbReference type="Pfam" id="PF00072">
    <property type="entry name" value="Response_reg"/>
    <property type="match status" value="1"/>
</dbReference>
<dbReference type="InterPro" id="IPR011006">
    <property type="entry name" value="CheY-like_superfamily"/>
</dbReference>
<feature type="domain" description="Response regulatory" evidence="5">
    <location>
        <begin position="47"/>
        <end position="123"/>
    </location>
</feature>
<comment type="caution">
    <text evidence="4">Lacks conserved residue(s) required for the propagation of feature annotation.</text>
</comment>
<dbReference type="InterPro" id="IPR045279">
    <property type="entry name" value="ARR-like"/>
</dbReference>
<dbReference type="InterPro" id="IPR001789">
    <property type="entry name" value="Sig_transdc_resp-reg_receiver"/>
</dbReference>
<reference evidence="6 7" key="1">
    <citation type="submission" date="2019-12" db="EMBL/GenBank/DDBJ databases">
        <authorList>
            <person name="Alioto T."/>
            <person name="Alioto T."/>
            <person name="Gomez Garrido J."/>
        </authorList>
    </citation>
    <scope>NUCLEOTIDE SEQUENCE [LARGE SCALE GENOMIC DNA]</scope>
</reference>
<gene>
    <name evidence="6" type="ORF">OLEA9_A120443</name>
</gene>